<reference evidence="1 2" key="1">
    <citation type="submission" date="2016-03" db="EMBL/GenBank/DDBJ databases">
        <title>Spore heat resistance.</title>
        <authorList>
            <person name="Boekhorst J."/>
            <person name="Berendsen E.M."/>
            <person name="Wells-Bennik M.H."/>
            <person name="Kuipers O.P."/>
        </authorList>
    </citation>
    <scope>NUCLEOTIDE SEQUENCE [LARGE SCALE GENOMIC DNA]</scope>
    <source>
        <strain evidence="1 2">GS8</strain>
    </source>
</reference>
<keyword evidence="2" id="KW-1185">Reference proteome</keyword>
<sequence length="42" mass="4490">MAKRGEAQPFSTSCQAPEKALSKTAALRRLSLLVTHGQTFSA</sequence>
<dbReference type="Proteomes" id="UP000773850">
    <property type="component" value="Unassembled WGS sequence"/>
</dbReference>
<accession>A0ABQ7HJF0</accession>
<name>A0ABQ7HJF0_GEOSE</name>
<evidence type="ECO:0000313" key="1">
    <source>
        <dbReference type="EMBL" id="KAF6512333.1"/>
    </source>
</evidence>
<dbReference type="EMBL" id="LUCS01000009">
    <property type="protein sequence ID" value="KAF6512333.1"/>
    <property type="molecule type" value="Genomic_DNA"/>
</dbReference>
<evidence type="ECO:0000313" key="2">
    <source>
        <dbReference type="Proteomes" id="UP000773850"/>
    </source>
</evidence>
<protein>
    <submittedName>
        <fullName evidence="1">Uncharacterized protein</fullName>
    </submittedName>
</protein>
<comment type="caution">
    <text evidence="1">The sequence shown here is derived from an EMBL/GenBank/DDBJ whole genome shotgun (WGS) entry which is preliminary data.</text>
</comment>
<gene>
    <name evidence="1" type="ORF">GS8_632</name>
</gene>
<organism evidence="1 2">
    <name type="scientific">Geobacillus stearothermophilus</name>
    <name type="common">Bacillus stearothermophilus</name>
    <dbReference type="NCBI Taxonomy" id="1422"/>
    <lineage>
        <taxon>Bacteria</taxon>
        <taxon>Bacillati</taxon>
        <taxon>Bacillota</taxon>
        <taxon>Bacilli</taxon>
        <taxon>Bacillales</taxon>
        <taxon>Anoxybacillaceae</taxon>
        <taxon>Geobacillus</taxon>
    </lineage>
</organism>
<proteinExistence type="predicted"/>